<evidence type="ECO:0000313" key="4">
    <source>
        <dbReference type="Proteomes" id="UP000054826"/>
    </source>
</evidence>
<dbReference type="Proteomes" id="UP000054805">
    <property type="component" value="Unassembled WGS sequence"/>
</dbReference>
<feature type="non-terminal residue" evidence="2">
    <location>
        <position position="1"/>
    </location>
</feature>
<proteinExistence type="predicted"/>
<evidence type="ECO:0000313" key="3">
    <source>
        <dbReference type="Proteomes" id="UP000054805"/>
    </source>
</evidence>
<feature type="non-terminal residue" evidence="2">
    <location>
        <position position="92"/>
    </location>
</feature>
<name>A0A0V1GW07_TRIPS</name>
<protein>
    <submittedName>
        <fullName evidence="2">Uncharacterized protein</fullName>
    </submittedName>
</protein>
<organism evidence="2 4">
    <name type="scientific">Trichinella pseudospiralis</name>
    <name type="common">Parasitic roundworm</name>
    <dbReference type="NCBI Taxonomy" id="6337"/>
    <lineage>
        <taxon>Eukaryota</taxon>
        <taxon>Metazoa</taxon>
        <taxon>Ecdysozoa</taxon>
        <taxon>Nematoda</taxon>
        <taxon>Enoplea</taxon>
        <taxon>Dorylaimia</taxon>
        <taxon>Trichinellida</taxon>
        <taxon>Trichinellidae</taxon>
        <taxon>Trichinella</taxon>
    </lineage>
</organism>
<dbReference type="Proteomes" id="UP000054826">
    <property type="component" value="Unassembled WGS sequence"/>
</dbReference>
<sequence length="92" mass="10913">LRGVLVKSIFCYGVFCQICISSVHIALRHRLEFIFSKKKAVCTKNRFLTLHYANNDRHKRALLSVKKSVSELLKSILHFYLYQYYSKWCILI</sequence>
<evidence type="ECO:0000313" key="2">
    <source>
        <dbReference type="EMBL" id="KRZ02510.1"/>
    </source>
</evidence>
<evidence type="ECO:0000313" key="1">
    <source>
        <dbReference type="EMBL" id="KRY98379.1"/>
    </source>
</evidence>
<reference evidence="3 4" key="1">
    <citation type="submission" date="2015-01" db="EMBL/GenBank/DDBJ databases">
        <title>Evolution of Trichinella species and genotypes.</title>
        <authorList>
            <person name="Korhonen P.K."/>
            <person name="Edoardo P."/>
            <person name="Giuseppe L.R."/>
            <person name="Gasser R.B."/>
        </authorList>
    </citation>
    <scope>NUCLEOTIDE SEQUENCE [LARGE SCALE GENOMIC DNA]</scope>
    <source>
        <strain evidence="2">ISS176</strain>
        <strain evidence="1">ISS588</strain>
    </source>
</reference>
<comment type="caution">
    <text evidence="2">The sequence shown here is derived from an EMBL/GenBank/DDBJ whole genome shotgun (WGS) entry which is preliminary data.</text>
</comment>
<dbReference type="AlphaFoldDB" id="A0A0V1GW07"/>
<dbReference type="EMBL" id="JYDS01001767">
    <property type="protein sequence ID" value="KRY98379.1"/>
    <property type="molecule type" value="Genomic_DNA"/>
</dbReference>
<dbReference type="EMBL" id="JYDV01000808">
    <property type="protein sequence ID" value="KRZ02510.1"/>
    <property type="molecule type" value="Genomic_DNA"/>
</dbReference>
<keyword evidence="3" id="KW-1185">Reference proteome</keyword>
<gene>
    <name evidence="1" type="ORF">T4B_5636</name>
    <name evidence="2" type="ORF">T4C_12379</name>
</gene>
<accession>A0A0V1GW07</accession>